<dbReference type="InterPro" id="IPR001279">
    <property type="entry name" value="Metallo-B-lactamas"/>
</dbReference>
<keyword evidence="2" id="KW-0479">Metal-binding</keyword>
<gene>
    <name evidence="7" type="ORF">RFV38_13525</name>
</gene>
<dbReference type="EMBL" id="JAVIKH010000061">
    <property type="protein sequence ID" value="MDX8337499.1"/>
    <property type="molecule type" value="Genomic_DNA"/>
</dbReference>
<dbReference type="Pfam" id="PF00753">
    <property type="entry name" value="Lactamase_B"/>
    <property type="match status" value="1"/>
</dbReference>
<keyword evidence="8" id="KW-1185">Reference proteome</keyword>
<keyword evidence="3" id="KW-0378">Hydrolase</keyword>
<sequence length="288" mass="31774">MLKFIQKTALLSLLLLPISANTTFASEPPANIKAILHDNTPLNPAKVFDNVYCIGTKSVVAWAIKTEEGIILIDSMWDDNDAKTIINGLTKLGLNPEEIKYVIVTHGHGDHYGGANYIRNKYNAKVVMTKVDENLMNTVNTGANSSRSPKTPVDIYVKDGDKITLGKTTVEILETPGHTPGGISLIFPTTNDGKKEVVTMWGGTGIPQDKDLQVAYKNSVTHFEKKSQEMNATSEITAHLFLDNGYNKLEIANDRKNGQPNPFVRGKNGMELYFNELHKSIDSVMNKK</sequence>
<comment type="cofactor">
    <cofactor evidence="1">
        <name>Zn(2+)</name>
        <dbReference type="ChEBI" id="CHEBI:29105"/>
    </cofactor>
</comment>
<proteinExistence type="predicted"/>
<evidence type="ECO:0000256" key="4">
    <source>
        <dbReference type="ARBA" id="ARBA00022833"/>
    </source>
</evidence>
<feature type="domain" description="Metallo-beta-lactamase" evidence="6">
    <location>
        <begin position="58"/>
        <end position="239"/>
    </location>
</feature>
<dbReference type="Gene3D" id="3.60.15.10">
    <property type="entry name" value="Ribonuclease Z/Hydroxyacylglutathione hydrolase-like"/>
    <property type="match status" value="1"/>
</dbReference>
<evidence type="ECO:0000256" key="1">
    <source>
        <dbReference type="ARBA" id="ARBA00001947"/>
    </source>
</evidence>
<feature type="signal peptide" evidence="5">
    <location>
        <begin position="1"/>
        <end position="25"/>
    </location>
</feature>
<dbReference type="PANTHER" id="PTHR46233">
    <property type="entry name" value="HYDROXYACYLGLUTATHIONE HYDROLASE GLOC"/>
    <property type="match status" value="1"/>
</dbReference>
<dbReference type="InterPro" id="IPR036866">
    <property type="entry name" value="RibonucZ/Hydroxyglut_hydro"/>
</dbReference>
<dbReference type="SUPFAM" id="SSF56281">
    <property type="entry name" value="Metallo-hydrolase/oxidoreductase"/>
    <property type="match status" value="1"/>
</dbReference>
<dbReference type="CDD" id="cd16280">
    <property type="entry name" value="metallo-hydrolase-like_MBL-fold"/>
    <property type="match status" value="1"/>
</dbReference>
<keyword evidence="4" id="KW-0862">Zinc</keyword>
<evidence type="ECO:0000256" key="3">
    <source>
        <dbReference type="ARBA" id="ARBA00022801"/>
    </source>
</evidence>
<evidence type="ECO:0000313" key="7">
    <source>
        <dbReference type="EMBL" id="MDX8337499.1"/>
    </source>
</evidence>
<feature type="chain" id="PRO_5045332987" evidence="5">
    <location>
        <begin position="26"/>
        <end position="288"/>
    </location>
</feature>
<dbReference type="PANTHER" id="PTHR46233:SF3">
    <property type="entry name" value="HYDROXYACYLGLUTATHIONE HYDROLASE GLOC"/>
    <property type="match status" value="1"/>
</dbReference>
<dbReference type="NCBIfam" id="NF012229">
    <property type="entry name" value="bla_class_B_core"/>
    <property type="match status" value="1"/>
</dbReference>
<comment type="caution">
    <text evidence="7">The sequence shown here is derived from an EMBL/GenBank/DDBJ whole genome shotgun (WGS) entry which is preliminary data.</text>
</comment>
<protein>
    <submittedName>
        <fullName evidence="7">MBL fold metallo-hydrolase</fullName>
    </submittedName>
</protein>
<organism evidence="7 8">
    <name type="scientific">Candidatus Cetobacterium colombiensis</name>
    <dbReference type="NCBI Taxonomy" id="3073100"/>
    <lineage>
        <taxon>Bacteria</taxon>
        <taxon>Fusobacteriati</taxon>
        <taxon>Fusobacteriota</taxon>
        <taxon>Fusobacteriia</taxon>
        <taxon>Fusobacteriales</taxon>
        <taxon>Fusobacteriaceae</taxon>
        <taxon>Cetobacterium</taxon>
    </lineage>
</organism>
<accession>A0ABU4WD92</accession>
<evidence type="ECO:0000256" key="5">
    <source>
        <dbReference type="SAM" id="SignalP"/>
    </source>
</evidence>
<reference evidence="8" key="1">
    <citation type="submission" date="2023-07" db="EMBL/GenBank/DDBJ databases">
        <authorList>
            <person name="Colorado M.A."/>
            <person name="Villamil L.M."/>
            <person name="Melo J.F."/>
            <person name="Rodriguez J.A."/>
            <person name="Ruiz R.Y."/>
        </authorList>
    </citation>
    <scope>NUCLEOTIDE SEQUENCE [LARGE SCALE GENOMIC DNA]</scope>
    <source>
        <strain evidence="8">C33</strain>
    </source>
</reference>
<keyword evidence="5" id="KW-0732">Signal</keyword>
<evidence type="ECO:0000313" key="8">
    <source>
        <dbReference type="Proteomes" id="UP001279681"/>
    </source>
</evidence>
<evidence type="ECO:0000256" key="2">
    <source>
        <dbReference type="ARBA" id="ARBA00022723"/>
    </source>
</evidence>
<name>A0ABU4WD92_9FUSO</name>
<dbReference type="SMART" id="SM00849">
    <property type="entry name" value="Lactamase_B"/>
    <property type="match status" value="1"/>
</dbReference>
<evidence type="ECO:0000259" key="6">
    <source>
        <dbReference type="SMART" id="SM00849"/>
    </source>
</evidence>
<dbReference type="RefSeq" id="WP_320314822.1">
    <property type="nucleotide sequence ID" value="NZ_JAVIKH010000061.1"/>
</dbReference>
<dbReference type="InterPro" id="IPR051453">
    <property type="entry name" value="MBL_Glyoxalase_II"/>
</dbReference>
<dbReference type="Proteomes" id="UP001279681">
    <property type="component" value="Unassembled WGS sequence"/>
</dbReference>